<evidence type="ECO:0000313" key="1">
    <source>
        <dbReference type="EMBL" id="KAF2016418.1"/>
    </source>
</evidence>
<dbReference type="GeneID" id="54290549"/>
<proteinExistence type="predicted"/>
<dbReference type="Proteomes" id="UP000799778">
    <property type="component" value="Unassembled WGS sequence"/>
</dbReference>
<keyword evidence="2" id="KW-1185">Reference proteome</keyword>
<sequence>MSSQPQPQPPPTLTSLLTHLLPHTTLLHAPSPSSPSAHLTSTISSLQLHPTLEAALHLANADLPSAHFLVRHMQAAPAVEGMLLHAILHRCEGDFANARAWLGDVGDVCAGWVAKKKGVERLGEDMMGRVKLEGEERGLLGFVYGEGSEDGGERLVDDVEGFRERCKGRKGREGEKEEDEIEGRIRRELEMVVEWCRGKFGDGRWVDASSAWVRHGDEVRQVAEDMVSGNKGFRKF</sequence>
<dbReference type="RefSeq" id="XP_033384757.1">
    <property type="nucleotide sequence ID" value="XM_033533152.1"/>
</dbReference>
<gene>
    <name evidence="1" type="ORF">BU24DRAFT_481039</name>
</gene>
<evidence type="ECO:0000313" key="2">
    <source>
        <dbReference type="Proteomes" id="UP000799778"/>
    </source>
</evidence>
<name>A0A6A5XSY4_9PLEO</name>
<dbReference type="OrthoDB" id="2306919at2759"/>
<accession>A0A6A5XSY4</accession>
<reference evidence="1" key="1">
    <citation type="journal article" date="2020" name="Stud. Mycol.">
        <title>101 Dothideomycetes genomes: a test case for predicting lifestyles and emergence of pathogens.</title>
        <authorList>
            <person name="Haridas S."/>
            <person name="Albert R."/>
            <person name="Binder M."/>
            <person name="Bloem J."/>
            <person name="Labutti K."/>
            <person name="Salamov A."/>
            <person name="Andreopoulos B."/>
            <person name="Baker S."/>
            <person name="Barry K."/>
            <person name="Bills G."/>
            <person name="Bluhm B."/>
            <person name="Cannon C."/>
            <person name="Castanera R."/>
            <person name="Culley D."/>
            <person name="Daum C."/>
            <person name="Ezra D."/>
            <person name="Gonzalez J."/>
            <person name="Henrissat B."/>
            <person name="Kuo A."/>
            <person name="Liang C."/>
            <person name="Lipzen A."/>
            <person name="Lutzoni F."/>
            <person name="Magnuson J."/>
            <person name="Mondo S."/>
            <person name="Nolan M."/>
            <person name="Ohm R."/>
            <person name="Pangilinan J."/>
            <person name="Park H.-J."/>
            <person name="Ramirez L."/>
            <person name="Alfaro M."/>
            <person name="Sun H."/>
            <person name="Tritt A."/>
            <person name="Yoshinaga Y."/>
            <person name="Zwiers L.-H."/>
            <person name="Turgeon B."/>
            <person name="Goodwin S."/>
            <person name="Spatafora J."/>
            <person name="Crous P."/>
            <person name="Grigoriev I."/>
        </authorList>
    </citation>
    <scope>NUCLEOTIDE SEQUENCE</scope>
    <source>
        <strain evidence="1">CBS 175.79</strain>
    </source>
</reference>
<protein>
    <submittedName>
        <fullName evidence="1">Uncharacterized protein</fullName>
    </submittedName>
</protein>
<dbReference type="AlphaFoldDB" id="A0A6A5XSY4"/>
<dbReference type="EMBL" id="ML978069">
    <property type="protein sequence ID" value="KAF2016418.1"/>
    <property type="molecule type" value="Genomic_DNA"/>
</dbReference>
<organism evidence="1 2">
    <name type="scientific">Aaosphaeria arxii CBS 175.79</name>
    <dbReference type="NCBI Taxonomy" id="1450172"/>
    <lineage>
        <taxon>Eukaryota</taxon>
        <taxon>Fungi</taxon>
        <taxon>Dikarya</taxon>
        <taxon>Ascomycota</taxon>
        <taxon>Pezizomycotina</taxon>
        <taxon>Dothideomycetes</taxon>
        <taxon>Pleosporomycetidae</taxon>
        <taxon>Pleosporales</taxon>
        <taxon>Pleosporales incertae sedis</taxon>
        <taxon>Aaosphaeria</taxon>
    </lineage>
</organism>